<proteinExistence type="inferred from homology"/>
<evidence type="ECO:0000313" key="5">
    <source>
        <dbReference type="Proteomes" id="UP000183945"/>
    </source>
</evidence>
<name>A0A1M5KDY2_SALEC</name>
<evidence type="ECO:0000259" key="2">
    <source>
        <dbReference type="Pfam" id="PF00586"/>
    </source>
</evidence>
<dbReference type="InterPro" id="IPR036921">
    <property type="entry name" value="PurM-like_N_sf"/>
</dbReference>
<reference evidence="5" key="1">
    <citation type="submission" date="2016-11" db="EMBL/GenBank/DDBJ databases">
        <authorList>
            <person name="Varghese N."/>
            <person name="Submissions S."/>
        </authorList>
    </citation>
    <scope>NUCLEOTIDE SEQUENCE [LARGE SCALE GENOMIC DNA]</scope>
    <source>
        <strain evidence="5">DSM 24579</strain>
    </source>
</reference>
<sequence>MAKTGKIERDLLEELFTQQTGFKNSKVLQGPQFGVDTALIRTGENTGLVTASDPTSLVPSLGMKDSAWLSVVLTANDIATSGFLPQYAQFVFNFSEDLRDEELNEYWHQIHLFCKGMKISITGGHTGFSNKGPTTISGAVTMFSEVKLSLAKSTVFIKPNQDLILTKTAALSSAAILAKSFPKHTSLHLGQEMQKDLADSLYQISVLPELQILRSDKELFSQISGMHDCTEGGVLGGIYELCEASETGVEIHRNKIPLGEAQNQLCQLFDIDPYRCIAAGSLLIACPKEITKNVVNLLQENGIRAGKIGETLSEKTNRKIITAKDEEKLIYKEDPYWKAFFNALENRLD</sequence>
<dbReference type="InterPro" id="IPR016188">
    <property type="entry name" value="PurM-like_N"/>
</dbReference>
<protein>
    <submittedName>
        <fullName evidence="4">Hydrogenase maturation factor</fullName>
    </submittedName>
</protein>
<evidence type="ECO:0000256" key="1">
    <source>
        <dbReference type="ARBA" id="ARBA00006243"/>
    </source>
</evidence>
<dbReference type="RefSeq" id="WP_083572118.1">
    <property type="nucleotide sequence ID" value="NZ_FQVT01000014.1"/>
</dbReference>
<gene>
    <name evidence="4" type="ORF">SAMN05444483_11436</name>
</gene>
<organism evidence="4 5">
    <name type="scientific">Salegentibacter echinorum</name>
    <dbReference type="NCBI Taxonomy" id="1073325"/>
    <lineage>
        <taxon>Bacteria</taxon>
        <taxon>Pseudomonadati</taxon>
        <taxon>Bacteroidota</taxon>
        <taxon>Flavobacteriia</taxon>
        <taxon>Flavobacteriales</taxon>
        <taxon>Flavobacteriaceae</taxon>
        <taxon>Salegentibacter</taxon>
    </lineage>
</organism>
<accession>A0A1M5KDY2</accession>
<evidence type="ECO:0000313" key="4">
    <source>
        <dbReference type="EMBL" id="SHG50905.1"/>
    </source>
</evidence>
<dbReference type="STRING" id="1073325.SAMN05444483_11436"/>
<dbReference type="Pfam" id="PF02769">
    <property type="entry name" value="AIRS_C"/>
    <property type="match status" value="1"/>
</dbReference>
<dbReference type="GO" id="GO:0051604">
    <property type="term" value="P:protein maturation"/>
    <property type="evidence" value="ECO:0007669"/>
    <property type="project" value="TreeGrafter"/>
</dbReference>
<dbReference type="InterPro" id="IPR010918">
    <property type="entry name" value="PurM-like_C_dom"/>
</dbReference>
<dbReference type="Pfam" id="PF00586">
    <property type="entry name" value="AIRS"/>
    <property type="match status" value="1"/>
</dbReference>
<dbReference type="SUPFAM" id="SSF55326">
    <property type="entry name" value="PurM N-terminal domain-like"/>
    <property type="match status" value="1"/>
</dbReference>
<dbReference type="PANTHER" id="PTHR30303:SF4">
    <property type="entry name" value="HYDROGENASE EXPRESSION_FORMATION PROTEIN HYPE"/>
    <property type="match status" value="1"/>
</dbReference>
<feature type="domain" description="PurM-like N-terminal" evidence="2">
    <location>
        <begin position="35"/>
        <end position="140"/>
    </location>
</feature>
<dbReference type="InterPro" id="IPR011854">
    <property type="entry name" value="HypE"/>
</dbReference>
<dbReference type="Gene3D" id="3.90.650.10">
    <property type="entry name" value="PurM-like C-terminal domain"/>
    <property type="match status" value="1"/>
</dbReference>
<dbReference type="Gene3D" id="3.30.1330.10">
    <property type="entry name" value="PurM-like, N-terminal domain"/>
    <property type="match status" value="1"/>
</dbReference>
<dbReference type="InterPro" id="IPR036676">
    <property type="entry name" value="PurM-like_C_sf"/>
</dbReference>
<dbReference type="EMBL" id="FQVT01000014">
    <property type="protein sequence ID" value="SHG50905.1"/>
    <property type="molecule type" value="Genomic_DNA"/>
</dbReference>
<dbReference type="Proteomes" id="UP000183945">
    <property type="component" value="Unassembled WGS sequence"/>
</dbReference>
<evidence type="ECO:0000259" key="3">
    <source>
        <dbReference type="Pfam" id="PF02769"/>
    </source>
</evidence>
<feature type="domain" description="PurM-like C-terminal" evidence="3">
    <location>
        <begin position="159"/>
        <end position="315"/>
    </location>
</feature>
<comment type="similarity">
    <text evidence="1">Belongs to the HypE family.</text>
</comment>
<dbReference type="OrthoDB" id="9801934at2"/>
<keyword evidence="5" id="KW-1185">Reference proteome</keyword>
<dbReference type="AlphaFoldDB" id="A0A1M5KDY2"/>
<dbReference type="SUPFAM" id="SSF56042">
    <property type="entry name" value="PurM C-terminal domain-like"/>
    <property type="match status" value="1"/>
</dbReference>
<dbReference type="PANTHER" id="PTHR30303">
    <property type="entry name" value="HYDROGENASE ISOENZYMES FORMATION PROTEIN HYPE"/>
    <property type="match status" value="1"/>
</dbReference>